<gene>
    <name evidence="6" type="ORF">QJS04_geneDACA000824</name>
</gene>
<dbReference type="PROSITE" id="PS00517">
    <property type="entry name" value="RNASE_3_1"/>
    <property type="match status" value="1"/>
</dbReference>
<protein>
    <submittedName>
        <fullName evidence="6">Ribonuclease 3-like protein 2</fullName>
    </submittedName>
</protein>
<organism evidence="6 7">
    <name type="scientific">Acorus gramineus</name>
    <name type="common">Dwarf sweet flag</name>
    <dbReference type="NCBI Taxonomy" id="55184"/>
    <lineage>
        <taxon>Eukaryota</taxon>
        <taxon>Viridiplantae</taxon>
        <taxon>Streptophyta</taxon>
        <taxon>Embryophyta</taxon>
        <taxon>Tracheophyta</taxon>
        <taxon>Spermatophyta</taxon>
        <taxon>Magnoliopsida</taxon>
        <taxon>Liliopsida</taxon>
        <taxon>Acoraceae</taxon>
        <taxon>Acorus</taxon>
    </lineage>
</organism>
<dbReference type="Gene3D" id="1.10.1520.10">
    <property type="entry name" value="Ribonuclease III domain"/>
    <property type="match status" value="1"/>
</dbReference>
<dbReference type="Pfam" id="PF14622">
    <property type="entry name" value="Ribonucleas_3_3"/>
    <property type="match status" value="1"/>
</dbReference>
<evidence type="ECO:0000256" key="1">
    <source>
        <dbReference type="ARBA" id="ARBA00022801"/>
    </source>
</evidence>
<dbReference type="CDD" id="cd00593">
    <property type="entry name" value="RIBOc"/>
    <property type="match status" value="1"/>
</dbReference>
<dbReference type="AlphaFoldDB" id="A0AAV9BH27"/>
<evidence type="ECO:0000259" key="5">
    <source>
        <dbReference type="PROSITE" id="PS50142"/>
    </source>
</evidence>
<accession>A0AAV9BH27</accession>
<comment type="caution">
    <text evidence="6">The sequence shown here is derived from an EMBL/GenBank/DDBJ whole genome shotgun (WGS) entry which is preliminary data.</text>
</comment>
<evidence type="ECO:0000256" key="2">
    <source>
        <dbReference type="ARBA" id="ARBA00022884"/>
    </source>
</evidence>
<evidence type="ECO:0000256" key="3">
    <source>
        <dbReference type="PROSITE-ProRule" id="PRU00266"/>
    </source>
</evidence>
<dbReference type="PANTHER" id="PTHR14950:SF49">
    <property type="entry name" value="RIBONUCLEASE 3-LIKE PROTEIN 2-RELATED"/>
    <property type="match status" value="1"/>
</dbReference>
<dbReference type="InterPro" id="IPR000999">
    <property type="entry name" value="RNase_III_dom"/>
</dbReference>
<dbReference type="GO" id="GO:0030422">
    <property type="term" value="P:siRNA processing"/>
    <property type="evidence" value="ECO:0007669"/>
    <property type="project" value="TreeGrafter"/>
</dbReference>
<evidence type="ECO:0000313" key="7">
    <source>
        <dbReference type="Proteomes" id="UP001179952"/>
    </source>
</evidence>
<reference evidence="6" key="1">
    <citation type="journal article" date="2023" name="Nat. Commun.">
        <title>Diploid and tetraploid genomes of Acorus and the evolution of monocots.</title>
        <authorList>
            <person name="Ma L."/>
            <person name="Liu K.W."/>
            <person name="Li Z."/>
            <person name="Hsiao Y.Y."/>
            <person name="Qi Y."/>
            <person name="Fu T."/>
            <person name="Tang G.D."/>
            <person name="Zhang D."/>
            <person name="Sun W.H."/>
            <person name="Liu D.K."/>
            <person name="Li Y."/>
            <person name="Chen G.Z."/>
            <person name="Liu X.D."/>
            <person name="Liao X.Y."/>
            <person name="Jiang Y.T."/>
            <person name="Yu X."/>
            <person name="Hao Y."/>
            <person name="Huang J."/>
            <person name="Zhao X.W."/>
            <person name="Ke S."/>
            <person name="Chen Y.Y."/>
            <person name="Wu W.L."/>
            <person name="Hsu J.L."/>
            <person name="Lin Y.F."/>
            <person name="Huang M.D."/>
            <person name="Li C.Y."/>
            <person name="Huang L."/>
            <person name="Wang Z.W."/>
            <person name="Zhao X."/>
            <person name="Zhong W.Y."/>
            <person name="Peng D.H."/>
            <person name="Ahmad S."/>
            <person name="Lan S."/>
            <person name="Zhang J.S."/>
            <person name="Tsai W.C."/>
            <person name="Van de Peer Y."/>
            <person name="Liu Z.J."/>
        </authorList>
    </citation>
    <scope>NUCLEOTIDE SEQUENCE</scope>
    <source>
        <strain evidence="6">SCP</strain>
    </source>
</reference>
<sequence>MAKSMAEVEELLGYEFKNKRLLEEALTHSSHAKSPSYQRLEFVGDAALGLAITKYLYLNNPDVGPGRLTILRAANIRNERLARVAVRHGLYRFLRRNSSTTSSLDEKVFKGLLEPLITMETLHEQSVTTLCELCQKLGKVLDFKNWMKGEMNMINVFIDGELVGIGCSEQKEIAKVLAAKDALEKLWASDAIVAEADEVAVSLNTQAS</sequence>
<evidence type="ECO:0000259" key="4">
    <source>
        <dbReference type="PROSITE" id="PS50137"/>
    </source>
</evidence>
<keyword evidence="1" id="KW-0378">Hydrolase</keyword>
<dbReference type="SUPFAM" id="SSF69065">
    <property type="entry name" value="RNase III domain-like"/>
    <property type="match status" value="1"/>
</dbReference>
<dbReference type="PROSITE" id="PS50142">
    <property type="entry name" value="RNASE_3_2"/>
    <property type="match status" value="1"/>
</dbReference>
<dbReference type="Pfam" id="PF00035">
    <property type="entry name" value="dsrm"/>
    <property type="match status" value="1"/>
</dbReference>
<dbReference type="SMART" id="SM00535">
    <property type="entry name" value="RIBOc"/>
    <property type="match status" value="1"/>
</dbReference>
<reference evidence="6" key="2">
    <citation type="submission" date="2023-06" db="EMBL/GenBank/DDBJ databases">
        <authorList>
            <person name="Ma L."/>
            <person name="Liu K.-W."/>
            <person name="Li Z."/>
            <person name="Hsiao Y.-Y."/>
            <person name="Qi Y."/>
            <person name="Fu T."/>
            <person name="Tang G."/>
            <person name="Zhang D."/>
            <person name="Sun W.-H."/>
            <person name="Liu D.-K."/>
            <person name="Li Y."/>
            <person name="Chen G.-Z."/>
            <person name="Liu X.-D."/>
            <person name="Liao X.-Y."/>
            <person name="Jiang Y.-T."/>
            <person name="Yu X."/>
            <person name="Hao Y."/>
            <person name="Huang J."/>
            <person name="Zhao X.-W."/>
            <person name="Ke S."/>
            <person name="Chen Y.-Y."/>
            <person name="Wu W.-L."/>
            <person name="Hsu J.-L."/>
            <person name="Lin Y.-F."/>
            <person name="Huang M.-D."/>
            <person name="Li C.-Y."/>
            <person name="Huang L."/>
            <person name="Wang Z.-W."/>
            <person name="Zhao X."/>
            <person name="Zhong W.-Y."/>
            <person name="Peng D.-H."/>
            <person name="Ahmad S."/>
            <person name="Lan S."/>
            <person name="Zhang J.-S."/>
            <person name="Tsai W.-C."/>
            <person name="Van De Peer Y."/>
            <person name="Liu Z.-J."/>
        </authorList>
    </citation>
    <scope>NUCLEOTIDE SEQUENCE</scope>
    <source>
        <strain evidence="6">SCP</strain>
        <tissue evidence="6">Leaves</tissue>
    </source>
</reference>
<feature type="domain" description="DRBM" evidence="4">
    <location>
        <begin position="125"/>
        <end position="188"/>
    </location>
</feature>
<dbReference type="InterPro" id="IPR014720">
    <property type="entry name" value="dsRBD_dom"/>
</dbReference>
<dbReference type="GO" id="GO:0004525">
    <property type="term" value="F:ribonuclease III activity"/>
    <property type="evidence" value="ECO:0007669"/>
    <property type="project" value="InterPro"/>
</dbReference>
<dbReference type="GO" id="GO:0005634">
    <property type="term" value="C:nucleus"/>
    <property type="evidence" value="ECO:0007669"/>
    <property type="project" value="TreeGrafter"/>
</dbReference>
<dbReference type="SUPFAM" id="SSF54768">
    <property type="entry name" value="dsRNA-binding domain-like"/>
    <property type="match status" value="1"/>
</dbReference>
<keyword evidence="7" id="KW-1185">Reference proteome</keyword>
<dbReference type="InterPro" id="IPR036389">
    <property type="entry name" value="RNase_III_sf"/>
</dbReference>
<dbReference type="GO" id="GO:0003723">
    <property type="term" value="F:RNA binding"/>
    <property type="evidence" value="ECO:0007669"/>
    <property type="project" value="UniProtKB-UniRule"/>
</dbReference>
<evidence type="ECO:0000313" key="6">
    <source>
        <dbReference type="EMBL" id="KAK1275604.1"/>
    </source>
</evidence>
<dbReference type="Gene3D" id="3.30.160.20">
    <property type="match status" value="1"/>
</dbReference>
<dbReference type="EMBL" id="JAUJYN010000003">
    <property type="protein sequence ID" value="KAK1275604.1"/>
    <property type="molecule type" value="Genomic_DNA"/>
</dbReference>
<dbReference type="Proteomes" id="UP001179952">
    <property type="component" value="Unassembled WGS sequence"/>
</dbReference>
<dbReference type="PROSITE" id="PS50137">
    <property type="entry name" value="DS_RBD"/>
    <property type="match status" value="1"/>
</dbReference>
<feature type="domain" description="RNase III" evidence="5">
    <location>
        <begin position="5"/>
        <end position="125"/>
    </location>
</feature>
<proteinExistence type="predicted"/>
<dbReference type="GO" id="GO:0005737">
    <property type="term" value="C:cytoplasm"/>
    <property type="evidence" value="ECO:0007669"/>
    <property type="project" value="TreeGrafter"/>
</dbReference>
<name>A0AAV9BH27_ACOGR</name>
<keyword evidence="2 3" id="KW-0694">RNA-binding</keyword>
<dbReference type="PANTHER" id="PTHR14950">
    <property type="entry name" value="DICER-RELATED"/>
    <property type="match status" value="1"/>
</dbReference>